<dbReference type="InterPro" id="IPR013424">
    <property type="entry name" value="Ice-binding_C"/>
</dbReference>
<dbReference type="EMBL" id="JBHUJB010000034">
    <property type="protein sequence ID" value="MFD2158859.1"/>
    <property type="molecule type" value="Genomic_DNA"/>
</dbReference>
<evidence type="ECO:0000256" key="1">
    <source>
        <dbReference type="SAM" id="SignalP"/>
    </source>
</evidence>
<organism evidence="2 3">
    <name type="scientific">Rubritalea tangerina</name>
    <dbReference type="NCBI Taxonomy" id="430798"/>
    <lineage>
        <taxon>Bacteria</taxon>
        <taxon>Pseudomonadati</taxon>
        <taxon>Verrucomicrobiota</taxon>
        <taxon>Verrucomicrobiia</taxon>
        <taxon>Verrucomicrobiales</taxon>
        <taxon>Rubritaleaceae</taxon>
        <taxon>Rubritalea</taxon>
    </lineage>
</organism>
<evidence type="ECO:0000313" key="2">
    <source>
        <dbReference type="EMBL" id="MFD2158859.1"/>
    </source>
</evidence>
<evidence type="ECO:0000313" key="3">
    <source>
        <dbReference type="Proteomes" id="UP001597389"/>
    </source>
</evidence>
<reference evidence="3" key="1">
    <citation type="journal article" date="2019" name="Int. J. Syst. Evol. Microbiol.">
        <title>The Global Catalogue of Microorganisms (GCM) 10K type strain sequencing project: providing services to taxonomists for standard genome sequencing and annotation.</title>
        <authorList>
            <consortium name="The Broad Institute Genomics Platform"/>
            <consortium name="The Broad Institute Genome Sequencing Center for Infectious Disease"/>
            <person name="Wu L."/>
            <person name="Ma J."/>
        </authorList>
    </citation>
    <scope>NUCLEOTIDE SEQUENCE [LARGE SCALE GENOMIC DNA]</scope>
    <source>
        <strain evidence="3">CCUG 57942</strain>
    </source>
</reference>
<protein>
    <submittedName>
        <fullName evidence="2">PEP-CTERM sorting domain-containing protein</fullName>
    </submittedName>
</protein>
<sequence>MTSPKSYFYSTAVLCLVSSVHSFAALSSIDAPSSAWNSVSYKSVADDPTDSNGAQHEELVGTALVPFFFTAFDDNSTPSNKTDGTMYFRTRHADADNKGNFSSNLFIGIDANKDFVLDAFVGVNSSGNSNDIFIASPDFSASNDSVNDSKIDRGTETSVTINPGVNYNWRKLTAADFSDPTDSLDLDGAQDGSEDDYYLSFSVNFNTLSSVLSTNTGTTVDEDTALRFVVGTSTQNNSFNKDLGGLNGSGDFGTAFSLLPNGGPVSEQFSATGTPILVPEPTSSMLLASGLLLACGIRRKK</sequence>
<keyword evidence="1" id="KW-0732">Signal</keyword>
<feature type="signal peptide" evidence="1">
    <location>
        <begin position="1"/>
        <end position="24"/>
    </location>
</feature>
<dbReference type="NCBIfam" id="TIGR02595">
    <property type="entry name" value="PEP_CTERM"/>
    <property type="match status" value="1"/>
</dbReference>
<dbReference type="Proteomes" id="UP001597389">
    <property type="component" value="Unassembled WGS sequence"/>
</dbReference>
<accession>A0ABW4ZAE7</accession>
<name>A0ABW4ZAE7_9BACT</name>
<proteinExistence type="predicted"/>
<comment type="caution">
    <text evidence="2">The sequence shown here is derived from an EMBL/GenBank/DDBJ whole genome shotgun (WGS) entry which is preliminary data.</text>
</comment>
<gene>
    <name evidence="2" type="ORF">ACFSW8_08125</name>
</gene>
<keyword evidence="3" id="KW-1185">Reference proteome</keyword>
<feature type="chain" id="PRO_5046126286" evidence="1">
    <location>
        <begin position="25"/>
        <end position="301"/>
    </location>
</feature>
<dbReference type="RefSeq" id="WP_377177919.1">
    <property type="nucleotide sequence ID" value="NZ_JBHUJB010000034.1"/>
</dbReference>